<accession>A0A4V1Q2T7</accession>
<dbReference type="InterPro" id="IPR029058">
    <property type="entry name" value="AB_hydrolase_fold"/>
</dbReference>
<feature type="chain" id="PRO_5020275219" evidence="1">
    <location>
        <begin position="22"/>
        <end position="174"/>
    </location>
</feature>
<dbReference type="OrthoDB" id="426718at2759"/>
<dbReference type="STRING" id="2316362.A0A4V1Q2T7"/>
<dbReference type="SUPFAM" id="SSF53474">
    <property type="entry name" value="alpha/beta-Hydrolases"/>
    <property type="match status" value="1"/>
</dbReference>
<gene>
    <name evidence="2" type="ORF">EST38_g9634</name>
</gene>
<reference evidence="2 3" key="1">
    <citation type="submission" date="2019-01" db="EMBL/GenBank/DDBJ databases">
        <title>Draft genome sequence of Psathyrella aberdarensis IHI B618.</title>
        <authorList>
            <person name="Buettner E."/>
            <person name="Kellner H."/>
        </authorList>
    </citation>
    <scope>NUCLEOTIDE SEQUENCE [LARGE SCALE GENOMIC DNA]</scope>
    <source>
        <strain evidence="2 3">IHI B618</strain>
    </source>
</reference>
<sequence length="174" mass="19067">MAVRFSSLLLLFAHFVSIAFALPVELETRQSVSTLSATEVSAYRPYTDFIPIASGGDGTFVQYWYVGYDPTLDTIIVGYQVGNERFANLVNGRAVMNRINNKNDPVPILPPRLVNLTFTHTEGEIHIVNSDGWVSCPGKENRNSQCTIGYVPSILLSDVGDHDGPYDGVLLGPC</sequence>
<name>A0A4V1Q2T7_9AGAR</name>
<evidence type="ECO:0000313" key="3">
    <source>
        <dbReference type="Proteomes" id="UP000290288"/>
    </source>
</evidence>
<proteinExistence type="predicted"/>
<evidence type="ECO:0000256" key="1">
    <source>
        <dbReference type="SAM" id="SignalP"/>
    </source>
</evidence>
<keyword evidence="3" id="KW-1185">Reference proteome</keyword>
<comment type="caution">
    <text evidence="2">The sequence shown here is derived from an EMBL/GenBank/DDBJ whole genome shotgun (WGS) entry which is preliminary data.</text>
</comment>
<keyword evidence="1" id="KW-0732">Signal</keyword>
<protein>
    <submittedName>
        <fullName evidence="2">Uncharacterized protein</fullName>
    </submittedName>
</protein>
<organism evidence="2 3">
    <name type="scientific">Candolleomyces aberdarensis</name>
    <dbReference type="NCBI Taxonomy" id="2316362"/>
    <lineage>
        <taxon>Eukaryota</taxon>
        <taxon>Fungi</taxon>
        <taxon>Dikarya</taxon>
        <taxon>Basidiomycota</taxon>
        <taxon>Agaricomycotina</taxon>
        <taxon>Agaricomycetes</taxon>
        <taxon>Agaricomycetidae</taxon>
        <taxon>Agaricales</taxon>
        <taxon>Agaricineae</taxon>
        <taxon>Psathyrellaceae</taxon>
        <taxon>Candolleomyces</taxon>
    </lineage>
</organism>
<dbReference type="Gene3D" id="3.40.50.1820">
    <property type="entry name" value="alpha/beta hydrolase"/>
    <property type="match status" value="1"/>
</dbReference>
<dbReference type="AlphaFoldDB" id="A0A4V1Q2T7"/>
<dbReference type="Proteomes" id="UP000290288">
    <property type="component" value="Unassembled WGS sequence"/>
</dbReference>
<evidence type="ECO:0000313" key="2">
    <source>
        <dbReference type="EMBL" id="RXW16228.1"/>
    </source>
</evidence>
<dbReference type="EMBL" id="SDEE01000461">
    <property type="protein sequence ID" value="RXW16228.1"/>
    <property type="molecule type" value="Genomic_DNA"/>
</dbReference>
<feature type="signal peptide" evidence="1">
    <location>
        <begin position="1"/>
        <end position="21"/>
    </location>
</feature>